<sequence>MESANGVTVEEESIVAAKTCVEGSAPEINKEKQNAENGKEASNVNETSKHVTKAEGLNSAVSGSESKISKPLKESGTVNGRNKGSKMVKDKANPKGTAPFTRSQRPVLSQSLSFPARGADADHLKKSVDGHPLKSNAKQARVNGVKTQGPSSNGTVTSVSRLSHPNRRASTGVESKEVNTNGGVSARRTTSASVSSIHKTAPVKSSSVNESVNCPPSEDSQSTDQNSKSVTTALANKEDDETNSITSSVTPRGRRSSASGFNFRLEERAERRREFFSKLEEKINAKEVEKSNLQAKSKENQEAEIKQLRKTLTFKATPMPNFYKEPPPKVEIKKIPTTRPKSPKLGRNKSSVAAKDSSLENGGTSLSPRVIQAPNNSTKGIQTNGNKESSATSKTPLRKSQPKLQSQDSMRKKIEGKPIKTKPNTAGAGSQNLEACNGKPEENQNQPTELPECKDSVDVASEMNPAQSDGPIMSMANPDIKPREVAVGG</sequence>
<organism evidence="1 2">
    <name type="scientific">Melia azedarach</name>
    <name type="common">Chinaberry tree</name>
    <dbReference type="NCBI Taxonomy" id="155640"/>
    <lineage>
        <taxon>Eukaryota</taxon>
        <taxon>Viridiplantae</taxon>
        <taxon>Streptophyta</taxon>
        <taxon>Embryophyta</taxon>
        <taxon>Tracheophyta</taxon>
        <taxon>Spermatophyta</taxon>
        <taxon>Magnoliopsida</taxon>
        <taxon>eudicotyledons</taxon>
        <taxon>Gunneridae</taxon>
        <taxon>Pentapetalae</taxon>
        <taxon>rosids</taxon>
        <taxon>malvids</taxon>
        <taxon>Sapindales</taxon>
        <taxon>Meliaceae</taxon>
        <taxon>Melia</taxon>
    </lineage>
</organism>
<evidence type="ECO:0000313" key="2">
    <source>
        <dbReference type="Proteomes" id="UP001164539"/>
    </source>
</evidence>
<name>A0ACC1X2Z9_MELAZ</name>
<protein>
    <submittedName>
        <fullName evidence="1">Protein WVD2-like</fullName>
    </submittedName>
</protein>
<comment type="caution">
    <text evidence="1">The sequence shown here is derived from an EMBL/GenBank/DDBJ whole genome shotgun (WGS) entry which is preliminary data.</text>
</comment>
<gene>
    <name evidence="1" type="ORF">OWV82_022208</name>
</gene>
<dbReference type="Proteomes" id="UP001164539">
    <property type="component" value="Chromosome 12"/>
</dbReference>
<reference evidence="1 2" key="1">
    <citation type="journal article" date="2023" name="Science">
        <title>Complex scaffold remodeling in plant triterpene biosynthesis.</title>
        <authorList>
            <person name="De La Pena R."/>
            <person name="Hodgson H."/>
            <person name="Liu J.C."/>
            <person name="Stephenson M.J."/>
            <person name="Martin A.C."/>
            <person name="Owen C."/>
            <person name="Harkess A."/>
            <person name="Leebens-Mack J."/>
            <person name="Jimenez L.E."/>
            <person name="Osbourn A."/>
            <person name="Sattely E.S."/>
        </authorList>
    </citation>
    <scope>NUCLEOTIDE SEQUENCE [LARGE SCALE GENOMIC DNA]</scope>
    <source>
        <strain evidence="2">cv. JPN11</strain>
        <tissue evidence="1">Leaf</tissue>
    </source>
</reference>
<proteinExistence type="predicted"/>
<dbReference type="EMBL" id="CM051405">
    <property type="protein sequence ID" value="KAJ4705433.1"/>
    <property type="molecule type" value="Genomic_DNA"/>
</dbReference>
<keyword evidence="2" id="KW-1185">Reference proteome</keyword>
<evidence type="ECO:0000313" key="1">
    <source>
        <dbReference type="EMBL" id="KAJ4705433.1"/>
    </source>
</evidence>
<accession>A0ACC1X2Z9</accession>